<dbReference type="PANTHER" id="PTHR36505:SF1">
    <property type="entry name" value="BLR1072 PROTEIN"/>
    <property type="match status" value="1"/>
</dbReference>
<protein>
    <recommendedName>
        <fullName evidence="1">PRC-barrel domain-containing protein</fullName>
    </recommendedName>
</protein>
<dbReference type="Proteomes" id="UP000032803">
    <property type="component" value="Chromosome I"/>
</dbReference>
<dbReference type="EMBL" id="LN681225">
    <property type="protein sequence ID" value="CEK12063.1"/>
    <property type="molecule type" value="Genomic_DNA"/>
</dbReference>
<name>A0A0A8UTL2_LEGHA</name>
<dbReference type="InterPro" id="IPR027275">
    <property type="entry name" value="PRC-brl_dom"/>
</dbReference>
<dbReference type="KEGG" id="lha:LHA_3075"/>
<dbReference type="AlphaFoldDB" id="A0A0A8UTL2"/>
<dbReference type="PANTHER" id="PTHR36505">
    <property type="entry name" value="BLR1072 PROTEIN"/>
    <property type="match status" value="1"/>
</dbReference>
<dbReference type="Pfam" id="PF05239">
    <property type="entry name" value="PRC"/>
    <property type="match status" value="1"/>
</dbReference>
<reference evidence="3" key="1">
    <citation type="submission" date="2014-09" db="EMBL/GenBank/DDBJ databases">
        <authorList>
            <person name="Gomez-Valero L."/>
        </authorList>
    </citation>
    <scope>NUCLEOTIDE SEQUENCE [LARGE SCALE GENOMIC DNA]</scope>
    <source>
        <strain evidence="3">ATCC35250</strain>
    </source>
</reference>
<dbReference type="SUPFAM" id="SSF50346">
    <property type="entry name" value="PRC-barrel domain"/>
    <property type="match status" value="1"/>
</dbReference>
<evidence type="ECO:0000259" key="1">
    <source>
        <dbReference type="Pfam" id="PF05239"/>
    </source>
</evidence>
<accession>A0A0A8UTL2</accession>
<gene>
    <name evidence="2" type="ORF">LHA_3075</name>
</gene>
<evidence type="ECO:0000313" key="3">
    <source>
        <dbReference type="Proteomes" id="UP000032803"/>
    </source>
</evidence>
<evidence type="ECO:0000313" key="2">
    <source>
        <dbReference type="EMBL" id="CEK12063.1"/>
    </source>
</evidence>
<dbReference type="InterPro" id="IPR011033">
    <property type="entry name" value="PRC_barrel-like_sf"/>
</dbReference>
<organism evidence="2 3">
    <name type="scientific">Legionella hackeliae</name>
    <dbReference type="NCBI Taxonomy" id="449"/>
    <lineage>
        <taxon>Bacteria</taxon>
        <taxon>Pseudomonadati</taxon>
        <taxon>Pseudomonadota</taxon>
        <taxon>Gammaproteobacteria</taxon>
        <taxon>Legionellales</taxon>
        <taxon>Legionellaceae</taxon>
        <taxon>Legionella</taxon>
    </lineage>
</organism>
<feature type="domain" description="PRC-barrel" evidence="1">
    <location>
        <begin position="17"/>
        <end position="91"/>
    </location>
</feature>
<dbReference type="Gene3D" id="2.30.30.240">
    <property type="entry name" value="PRC-barrel domain"/>
    <property type="match status" value="1"/>
</dbReference>
<keyword evidence="3" id="KW-1185">Reference proteome</keyword>
<sequence length="128" mass="14321">MEDGLQGGNKMTHQIVNAEDVINVKVKNLQGEDLGKIEALMLDKREGLVSYVVLSFGGFLGMGDKLFAMPWSIFSYDDAQDCFIIAVDKETLKNSPGFDKEHWPDMSNPTWGASIHKYYGALPNRARH</sequence>
<dbReference type="HOGENOM" id="CLU_108884_1_1_6"/>
<proteinExistence type="predicted"/>
<dbReference type="STRING" id="449.LHA_3075"/>